<dbReference type="GO" id="GO:0004523">
    <property type="term" value="F:RNA-DNA hybrid ribonuclease activity"/>
    <property type="evidence" value="ECO:0007669"/>
    <property type="project" value="InterPro"/>
</dbReference>
<dbReference type="Pfam" id="PF13456">
    <property type="entry name" value="RVT_3"/>
    <property type="match status" value="1"/>
</dbReference>
<evidence type="ECO:0000259" key="1">
    <source>
        <dbReference type="Pfam" id="PF13456"/>
    </source>
</evidence>
<proteinExistence type="predicted"/>
<dbReference type="Proteomes" id="UP000593578">
    <property type="component" value="Unassembled WGS sequence"/>
</dbReference>
<reference evidence="2 3" key="1">
    <citation type="journal article" date="2019" name="Genome Biol. Evol.">
        <title>Insights into the evolution of the New World diploid cottons (Gossypium, subgenus Houzingenia) based on genome sequencing.</title>
        <authorList>
            <person name="Grover C.E."/>
            <person name="Arick M.A. 2nd"/>
            <person name="Thrash A."/>
            <person name="Conover J.L."/>
            <person name="Sanders W.S."/>
            <person name="Peterson D.G."/>
            <person name="Frelichowski J.E."/>
            <person name="Scheffler J.A."/>
            <person name="Scheffler B.E."/>
            <person name="Wendel J.F."/>
        </authorList>
    </citation>
    <scope>NUCLEOTIDE SEQUENCE [LARGE SCALE GENOMIC DNA]</scope>
    <source>
        <strain evidence="2">8</strain>
        <tissue evidence="2">Leaf</tissue>
    </source>
</reference>
<accession>A0A7J8PSU5</accession>
<evidence type="ECO:0000313" key="2">
    <source>
        <dbReference type="EMBL" id="MBA0592196.1"/>
    </source>
</evidence>
<dbReference type="InterPro" id="IPR052929">
    <property type="entry name" value="RNase_H-like_EbsB-rel"/>
</dbReference>
<dbReference type="AlphaFoldDB" id="A0A7J8PSU5"/>
<dbReference type="EMBL" id="JABEZZ010000008">
    <property type="protein sequence ID" value="MBA0592196.1"/>
    <property type="molecule type" value="Genomic_DNA"/>
</dbReference>
<dbReference type="Gene3D" id="3.30.420.10">
    <property type="entry name" value="Ribonuclease H-like superfamily/Ribonuclease H"/>
    <property type="match status" value="1"/>
</dbReference>
<dbReference type="PANTHER" id="PTHR47074:SF48">
    <property type="entry name" value="POLYNUCLEOTIDYL TRANSFERASE, RIBONUCLEASE H-LIKE SUPERFAMILY PROTEIN"/>
    <property type="match status" value="1"/>
</dbReference>
<name>A0A7J8PSU5_GOSRA</name>
<feature type="domain" description="RNase H type-1" evidence="1">
    <location>
        <begin position="16"/>
        <end position="116"/>
    </location>
</feature>
<comment type="caution">
    <text evidence="2">The sequence shown here is derived from an EMBL/GenBank/DDBJ whole genome shotgun (WGS) entry which is preliminary data.</text>
</comment>
<protein>
    <recommendedName>
        <fullName evidence="1">RNase H type-1 domain-containing protein</fullName>
    </recommendedName>
</protein>
<feature type="non-terminal residue" evidence="2">
    <location>
        <position position="1"/>
    </location>
</feature>
<dbReference type="InterPro" id="IPR036397">
    <property type="entry name" value="RNaseH_sf"/>
</dbReference>
<feature type="non-terminal residue" evidence="2">
    <location>
        <position position="117"/>
    </location>
</feature>
<gene>
    <name evidence="2" type="ORF">Gorai_009180</name>
</gene>
<organism evidence="2 3">
    <name type="scientific">Gossypium raimondii</name>
    <name type="common">Peruvian cotton</name>
    <name type="synonym">Gossypium klotzschianum subsp. raimondii</name>
    <dbReference type="NCBI Taxonomy" id="29730"/>
    <lineage>
        <taxon>Eukaryota</taxon>
        <taxon>Viridiplantae</taxon>
        <taxon>Streptophyta</taxon>
        <taxon>Embryophyta</taxon>
        <taxon>Tracheophyta</taxon>
        <taxon>Spermatophyta</taxon>
        <taxon>Magnoliopsida</taxon>
        <taxon>eudicotyledons</taxon>
        <taxon>Gunneridae</taxon>
        <taxon>Pentapetalae</taxon>
        <taxon>rosids</taxon>
        <taxon>malvids</taxon>
        <taxon>Malvales</taxon>
        <taxon>Malvaceae</taxon>
        <taxon>Malvoideae</taxon>
        <taxon>Gossypium</taxon>
    </lineage>
</organism>
<evidence type="ECO:0000313" key="3">
    <source>
        <dbReference type="Proteomes" id="UP000593578"/>
    </source>
</evidence>
<dbReference type="InterPro" id="IPR002156">
    <property type="entry name" value="RNaseH_domain"/>
</dbReference>
<dbReference type="GO" id="GO:0003676">
    <property type="term" value="F:nucleic acid binding"/>
    <property type="evidence" value="ECO:0007669"/>
    <property type="project" value="InterPro"/>
</dbReference>
<sequence>RRQKSEKPSKGFIKINFDATVGENRIGYGTIIRDDEGFVLGGGGGFIESRLSVEEAECVAFEESIKVACKLKIKEHVIFETDHVGLVNRLRNLATDVTIIDAQIKDCTAAFNNFKSA</sequence>
<dbReference type="PANTHER" id="PTHR47074">
    <property type="entry name" value="BNAC02G40300D PROTEIN"/>
    <property type="match status" value="1"/>
</dbReference>